<keyword evidence="3" id="KW-1185">Reference proteome</keyword>
<organism evidence="2 3">
    <name type="scientific">Trifolium medium</name>
    <dbReference type="NCBI Taxonomy" id="97028"/>
    <lineage>
        <taxon>Eukaryota</taxon>
        <taxon>Viridiplantae</taxon>
        <taxon>Streptophyta</taxon>
        <taxon>Embryophyta</taxon>
        <taxon>Tracheophyta</taxon>
        <taxon>Spermatophyta</taxon>
        <taxon>Magnoliopsida</taxon>
        <taxon>eudicotyledons</taxon>
        <taxon>Gunneridae</taxon>
        <taxon>Pentapetalae</taxon>
        <taxon>rosids</taxon>
        <taxon>fabids</taxon>
        <taxon>Fabales</taxon>
        <taxon>Fabaceae</taxon>
        <taxon>Papilionoideae</taxon>
        <taxon>50 kb inversion clade</taxon>
        <taxon>NPAAA clade</taxon>
        <taxon>Hologalegina</taxon>
        <taxon>IRL clade</taxon>
        <taxon>Trifolieae</taxon>
        <taxon>Trifolium</taxon>
    </lineage>
</organism>
<comment type="caution">
    <text evidence="2">The sequence shown here is derived from an EMBL/GenBank/DDBJ whole genome shotgun (WGS) entry which is preliminary data.</text>
</comment>
<dbReference type="EMBL" id="LXQA010712435">
    <property type="protein sequence ID" value="MCI67246.1"/>
    <property type="molecule type" value="Genomic_DNA"/>
</dbReference>
<name>A0A392U4C9_9FABA</name>
<reference evidence="2 3" key="1">
    <citation type="journal article" date="2018" name="Front. Plant Sci.">
        <title>Red Clover (Trifolium pratense) and Zigzag Clover (T. medium) - A Picture of Genomic Similarities and Differences.</title>
        <authorList>
            <person name="Dluhosova J."/>
            <person name="Istvanek J."/>
            <person name="Nedelnik J."/>
            <person name="Repkova J."/>
        </authorList>
    </citation>
    <scope>NUCLEOTIDE SEQUENCE [LARGE SCALE GENOMIC DNA]</scope>
    <source>
        <strain evidence="3">cv. 10/8</strain>
        <tissue evidence="2">Leaf</tissue>
    </source>
</reference>
<feature type="compositionally biased region" description="Acidic residues" evidence="1">
    <location>
        <begin position="1"/>
        <end position="21"/>
    </location>
</feature>
<accession>A0A392U4C9</accession>
<dbReference type="AlphaFoldDB" id="A0A392U4C9"/>
<proteinExistence type="predicted"/>
<feature type="region of interest" description="Disordered" evidence="1">
    <location>
        <begin position="1"/>
        <end position="23"/>
    </location>
</feature>
<sequence>MEERFEEEASEETTEETEEGEIASYTLDEVLVHEMDELDYQLSNMKGYDVRTLKACKEQSQEWVE</sequence>
<dbReference type="Proteomes" id="UP000265520">
    <property type="component" value="Unassembled WGS sequence"/>
</dbReference>
<evidence type="ECO:0000313" key="2">
    <source>
        <dbReference type="EMBL" id="MCI67246.1"/>
    </source>
</evidence>
<evidence type="ECO:0000256" key="1">
    <source>
        <dbReference type="SAM" id="MobiDB-lite"/>
    </source>
</evidence>
<evidence type="ECO:0000313" key="3">
    <source>
        <dbReference type="Proteomes" id="UP000265520"/>
    </source>
</evidence>
<feature type="non-terminal residue" evidence="2">
    <location>
        <position position="65"/>
    </location>
</feature>
<protein>
    <submittedName>
        <fullName evidence="2">Uncharacterized protein</fullName>
    </submittedName>
</protein>